<dbReference type="EMBL" id="LVYV01000001">
    <property type="protein sequence ID" value="KZD25240.1"/>
    <property type="molecule type" value="Genomic_DNA"/>
</dbReference>
<sequence length="195" mass="20061">MFDLTRLLAPVTRNCVVAAIAVLTVGAATMCAWSQAMQQQPAPQKSITIQVVPAPSAAPPPAAAFAPAPMAEQAPPPSPPPAPENPGLFNEIGKLFKNSTSLLPSLPAMPSLGTDSLTKLNTVVKGRVVCPVAANGAPDCKAASDKLCQSKGFKDGKSLDTDAAQSCSPRAMIPGRAPEPGDCKTENYVTQALCQ</sequence>
<organism evidence="2 3">
    <name type="scientific">Tardiphaga robiniae</name>
    <dbReference type="NCBI Taxonomy" id="943830"/>
    <lineage>
        <taxon>Bacteria</taxon>
        <taxon>Pseudomonadati</taxon>
        <taxon>Pseudomonadota</taxon>
        <taxon>Alphaproteobacteria</taxon>
        <taxon>Hyphomicrobiales</taxon>
        <taxon>Nitrobacteraceae</taxon>
        <taxon>Tardiphaga</taxon>
    </lineage>
</organism>
<evidence type="ECO:0000313" key="3">
    <source>
        <dbReference type="Proteomes" id="UP000076574"/>
    </source>
</evidence>
<dbReference type="RefSeq" id="WP_068729297.1">
    <property type="nucleotide sequence ID" value="NZ_JABMCJ010000069.1"/>
</dbReference>
<keyword evidence="3" id="KW-1185">Reference proteome</keyword>
<dbReference type="Proteomes" id="UP000076574">
    <property type="component" value="Unassembled WGS sequence"/>
</dbReference>
<reference evidence="2 3" key="1">
    <citation type="submission" date="2016-03" db="EMBL/GenBank/DDBJ databases">
        <title>Microsymbionts genomes from the relict species Vavilovia formosa (Stev.) Fed.</title>
        <authorList>
            <person name="Kopat V."/>
            <person name="Chirak E."/>
            <person name="Kimeklis A."/>
            <person name="Andronov E."/>
        </authorList>
    </citation>
    <scope>NUCLEOTIDE SEQUENCE [LARGE SCALE GENOMIC DNA]</scope>
    <source>
        <strain evidence="2 3">Vaf07</strain>
    </source>
</reference>
<feature type="compositionally biased region" description="Pro residues" evidence="1">
    <location>
        <begin position="74"/>
        <end position="84"/>
    </location>
</feature>
<accession>A0A164ASR0</accession>
<feature type="region of interest" description="Disordered" evidence="1">
    <location>
        <begin position="60"/>
        <end position="89"/>
    </location>
</feature>
<evidence type="ECO:0000313" key="2">
    <source>
        <dbReference type="EMBL" id="KZD25240.1"/>
    </source>
</evidence>
<dbReference type="OrthoDB" id="8139404at2"/>
<name>A0A164ASR0_9BRAD</name>
<proteinExistence type="predicted"/>
<dbReference type="STRING" id="943830.A4A58_01955"/>
<protein>
    <submittedName>
        <fullName evidence="2">Uncharacterized protein</fullName>
    </submittedName>
</protein>
<feature type="compositionally biased region" description="Low complexity" evidence="1">
    <location>
        <begin position="63"/>
        <end position="73"/>
    </location>
</feature>
<gene>
    <name evidence="2" type="ORF">A4A58_01955</name>
</gene>
<evidence type="ECO:0000256" key="1">
    <source>
        <dbReference type="SAM" id="MobiDB-lite"/>
    </source>
</evidence>
<dbReference type="AlphaFoldDB" id="A0A164ASR0"/>
<comment type="caution">
    <text evidence="2">The sequence shown here is derived from an EMBL/GenBank/DDBJ whole genome shotgun (WGS) entry which is preliminary data.</text>
</comment>